<dbReference type="PANTHER" id="PTHR36150">
    <property type="entry name" value="DNA GYRASE INHIBITOR YACG"/>
    <property type="match status" value="1"/>
</dbReference>
<dbReference type="HAMAP" id="MF_00649">
    <property type="entry name" value="DNA_gyrase_inhibitor_YacG"/>
    <property type="match status" value="1"/>
</dbReference>
<dbReference type="Pfam" id="PF03884">
    <property type="entry name" value="YacG"/>
    <property type="match status" value="1"/>
</dbReference>
<dbReference type="GO" id="GO:0006355">
    <property type="term" value="P:regulation of DNA-templated transcription"/>
    <property type="evidence" value="ECO:0007669"/>
    <property type="project" value="InterPro"/>
</dbReference>
<accession>A0A382KC63</accession>
<evidence type="ECO:0000256" key="1">
    <source>
        <dbReference type="ARBA" id="ARBA00022723"/>
    </source>
</evidence>
<proteinExistence type="inferred from homology"/>
<evidence type="ECO:0000256" key="2">
    <source>
        <dbReference type="ARBA" id="ARBA00022833"/>
    </source>
</evidence>
<sequence>MKNLTCPLCGKNAQDKYGPFCSSRCANLDLGNWLNEDYRVPVIEGDDLDDIEDV</sequence>
<dbReference type="AlphaFoldDB" id="A0A382KC63"/>
<dbReference type="SUPFAM" id="SSF57716">
    <property type="entry name" value="Glucocorticoid receptor-like (DNA-binding domain)"/>
    <property type="match status" value="1"/>
</dbReference>
<dbReference type="GO" id="GO:0008270">
    <property type="term" value="F:zinc ion binding"/>
    <property type="evidence" value="ECO:0007669"/>
    <property type="project" value="InterPro"/>
</dbReference>
<gene>
    <name evidence="3" type="ORF">METZ01_LOCUS274049</name>
</gene>
<keyword evidence="1" id="KW-0479">Metal-binding</keyword>
<dbReference type="InterPro" id="IPR013088">
    <property type="entry name" value="Znf_NHR/GATA"/>
</dbReference>
<dbReference type="Gene3D" id="3.30.50.10">
    <property type="entry name" value="Erythroid Transcription Factor GATA-1, subunit A"/>
    <property type="match status" value="1"/>
</dbReference>
<organism evidence="3">
    <name type="scientific">marine metagenome</name>
    <dbReference type="NCBI Taxonomy" id="408172"/>
    <lineage>
        <taxon>unclassified sequences</taxon>
        <taxon>metagenomes</taxon>
        <taxon>ecological metagenomes</taxon>
    </lineage>
</organism>
<protein>
    <recommendedName>
        <fullName evidence="4">DNA gyrase inhibitor YacG</fullName>
    </recommendedName>
</protein>
<dbReference type="PANTHER" id="PTHR36150:SF1">
    <property type="entry name" value="DNA GYRASE INHIBITOR YACG"/>
    <property type="match status" value="1"/>
</dbReference>
<evidence type="ECO:0000313" key="3">
    <source>
        <dbReference type="EMBL" id="SVC21195.1"/>
    </source>
</evidence>
<evidence type="ECO:0008006" key="4">
    <source>
        <dbReference type="Google" id="ProtNLM"/>
    </source>
</evidence>
<dbReference type="InterPro" id="IPR005584">
    <property type="entry name" value="DNA_gyrase_inhibitor_YacG"/>
</dbReference>
<name>A0A382KC63_9ZZZZ</name>
<keyword evidence="2" id="KW-0862">Zinc</keyword>
<reference evidence="3" key="1">
    <citation type="submission" date="2018-05" db="EMBL/GenBank/DDBJ databases">
        <authorList>
            <person name="Lanie J.A."/>
            <person name="Ng W.-L."/>
            <person name="Kazmierczak K.M."/>
            <person name="Andrzejewski T.M."/>
            <person name="Davidsen T.M."/>
            <person name="Wayne K.J."/>
            <person name="Tettelin H."/>
            <person name="Glass J.I."/>
            <person name="Rusch D."/>
            <person name="Podicherti R."/>
            <person name="Tsui H.-C.T."/>
            <person name="Winkler M.E."/>
        </authorList>
    </citation>
    <scope>NUCLEOTIDE SEQUENCE</scope>
</reference>
<dbReference type="EMBL" id="UINC01079315">
    <property type="protein sequence ID" value="SVC21195.1"/>
    <property type="molecule type" value="Genomic_DNA"/>
</dbReference>